<evidence type="ECO:0000256" key="1">
    <source>
        <dbReference type="SAM" id="MobiDB-lite"/>
    </source>
</evidence>
<sequence length="56" mass="6660">MKNLLQESFESRIKYFGNLHTKDRGLRNLHTNNHGPLKSTYQRQRWTGEGELEDKS</sequence>
<dbReference type="HOGENOM" id="CLU_3020304_0_0_1"/>
<reference evidence="2" key="2">
    <citation type="submission" date="2015-06" db="UniProtKB">
        <authorList>
            <consortium name="EnsemblMetazoa"/>
        </authorList>
    </citation>
    <scope>IDENTIFICATION</scope>
</reference>
<dbReference type="Proteomes" id="UP000015102">
    <property type="component" value="Unassembled WGS sequence"/>
</dbReference>
<evidence type="ECO:0000313" key="2">
    <source>
        <dbReference type="EnsemblMetazoa" id="MESCA010574-PA"/>
    </source>
</evidence>
<name>T1H2W8_MEGSC</name>
<evidence type="ECO:0000313" key="3">
    <source>
        <dbReference type="Proteomes" id="UP000015102"/>
    </source>
</evidence>
<protein>
    <submittedName>
        <fullName evidence="2">Uncharacterized protein</fullName>
    </submittedName>
</protein>
<dbReference type="EMBL" id="CAQQ02381397">
    <property type="status" value="NOT_ANNOTATED_CDS"/>
    <property type="molecule type" value="Genomic_DNA"/>
</dbReference>
<feature type="compositionally biased region" description="Polar residues" evidence="1">
    <location>
        <begin position="29"/>
        <end position="45"/>
    </location>
</feature>
<keyword evidence="3" id="KW-1185">Reference proteome</keyword>
<proteinExistence type="predicted"/>
<feature type="region of interest" description="Disordered" evidence="1">
    <location>
        <begin position="26"/>
        <end position="56"/>
    </location>
</feature>
<accession>T1H2W8</accession>
<dbReference type="EnsemblMetazoa" id="MESCA010574-RA">
    <property type="protein sequence ID" value="MESCA010574-PA"/>
    <property type="gene ID" value="MESCA010574"/>
</dbReference>
<reference evidence="3" key="1">
    <citation type="submission" date="2013-02" db="EMBL/GenBank/DDBJ databases">
        <authorList>
            <person name="Hughes D."/>
        </authorList>
    </citation>
    <scope>NUCLEOTIDE SEQUENCE</scope>
    <source>
        <strain>Durham</strain>
        <strain evidence="3">NC isolate 2 -- Noor lab</strain>
    </source>
</reference>
<dbReference type="AlphaFoldDB" id="T1H2W8"/>
<organism evidence="2 3">
    <name type="scientific">Megaselia scalaris</name>
    <name type="common">Humpbacked fly</name>
    <name type="synonym">Phora scalaris</name>
    <dbReference type="NCBI Taxonomy" id="36166"/>
    <lineage>
        <taxon>Eukaryota</taxon>
        <taxon>Metazoa</taxon>
        <taxon>Ecdysozoa</taxon>
        <taxon>Arthropoda</taxon>
        <taxon>Hexapoda</taxon>
        <taxon>Insecta</taxon>
        <taxon>Pterygota</taxon>
        <taxon>Neoptera</taxon>
        <taxon>Endopterygota</taxon>
        <taxon>Diptera</taxon>
        <taxon>Brachycera</taxon>
        <taxon>Muscomorpha</taxon>
        <taxon>Platypezoidea</taxon>
        <taxon>Phoridae</taxon>
        <taxon>Megaseliini</taxon>
        <taxon>Megaselia</taxon>
    </lineage>
</organism>